<name>A0A218YSE6_9HELO</name>
<dbReference type="GO" id="GO:0005634">
    <property type="term" value="C:nucleus"/>
    <property type="evidence" value="ECO:0007669"/>
    <property type="project" value="TreeGrafter"/>
</dbReference>
<evidence type="ECO:0000256" key="1">
    <source>
        <dbReference type="SAM" id="MobiDB-lite"/>
    </source>
</evidence>
<accession>A0A218YSE6</accession>
<evidence type="ECO:0000313" key="2">
    <source>
        <dbReference type="EMBL" id="OWO97985.1"/>
    </source>
</evidence>
<feature type="region of interest" description="Disordered" evidence="1">
    <location>
        <begin position="598"/>
        <end position="617"/>
    </location>
</feature>
<keyword evidence="3" id="KW-1185">Reference proteome</keyword>
<sequence length="631" mass="69186">MSCAWRVQLEQPWRPKDTRSHIRGYGGYAVLPLLTHSHASQYPAPSFLDSRPLPVVEEEPTSSPYAGVKSQHHHADTSRGQKLPGFPGQSPSGRGTFCAQDAPITPVDVDETSASTDLHAISEALDILSHAAQLDACAKSGHGSHTSDNPTSVIPPVSLASDAARLSRTDTLSPGPLQYPLGAQGLLTAAQISHPITRYGVLSSVLEMADDCEASTNCNILICRSHLDDASSRNLFTVAARDLPRPLPDNVLQICFSYMDQLASEIIAGKRCDVEAVEALLLLAEWEPQDSLSEAREVGCREEDRAARMHVSLALRIGYFLGHDRTAIKNENEDKAAHLNRRRIAWAGSYQLASEELSGPGDQLHYPALVVAGIKHLMNFVPCSRRHQTKQTTQCFAGPSRSHPVVQQRARCPLFIMGSSMKLMLAGLPNVNATLHMFYEYLRLYSNAYAFQATVTRAAAAKSQAMVAANEPPHVEIPSPPDARFIHKSVDAAKSLLSITNSCIDPEDCLRYLPLRLSYRVKSAVFLYKAWSFEVLSPQEKLDIRRQRKDPETRNRMSRTPKPAPPPPRNPEMHVCAQQDGLSWLDLQAVSELVTAEQGSGAVDAGESTQFGGSGDWDLAMMDGDDVNRFF</sequence>
<dbReference type="InterPro" id="IPR052780">
    <property type="entry name" value="AAA_Catabolism_Regulators"/>
</dbReference>
<organism evidence="2 3">
    <name type="scientific">Diplocarpon coronariae</name>
    <dbReference type="NCBI Taxonomy" id="2795749"/>
    <lineage>
        <taxon>Eukaryota</taxon>
        <taxon>Fungi</taxon>
        <taxon>Dikarya</taxon>
        <taxon>Ascomycota</taxon>
        <taxon>Pezizomycotina</taxon>
        <taxon>Leotiomycetes</taxon>
        <taxon>Helotiales</taxon>
        <taxon>Drepanopezizaceae</taxon>
        <taxon>Diplocarpon</taxon>
    </lineage>
</organism>
<dbReference type="PANTHER" id="PTHR31644">
    <property type="entry name" value="TRANSCRIPTIONAL ACTIVATOR ARO80-RELATED"/>
    <property type="match status" value="1"/>
</dbReference>
<dbReference type="OrthoDB" id="5818554at2759"/>
<dbReference type="STRING" id="503106.A0A218YSE6"/>
<reference evidence="2 3" key="1">
    <citation type="submission" date="2017-04" db="EMBL/GenBank/DDBJ databases">
        <title>Draft genome sequence of Marssonina coronaria NL1: causal agent of apple blotch.</title>
        <authorList>
            <person name="Cheng Q."/>
        </authorList>
    </citation>
    <scope>NUCLEOTIDE SEQUENCE [LARGE SCALE GENOMIC DNA]</scope>
    <source>
        <strain evidence="2 3">NL1</strain>
    </source>
</reference>
<evidence type="ECO:0000313" key="3">
    <source>
        <dbReference type="Proteomes" id="UP000242519"/>
    </source>
</evidence>
<dbReference type="InParanoid" id="A0A218YSE6"/>
<dbReference type="EMBL" id="MZNU01000414">
    <property type="protein sequence ID" value="OWO97985.1"/>
    <property type="molecule type" value="Genomic_DNA"/>
</dbReference>
<feature type="compositionally biased region" description="Basic and acidic residues" evidence="1">
    <location>
        <begin position="544"/>
        <end position="555"/>
    </location>
</feature>
<proteinExistence type="predicted"/>
<dbReference type="AlphaFoldDB" id="A0A218YSE6"/>
<feature type="region of interest" description="Disordered" evidence="1">
    <location>
        <begin position="544"/>
        <end position="574"/>
    </location>
</feature>
<feature type="region of interest" description="Disordered" evidence="1">
    <location>
        <begin position="54"/>
        <end position="101"/>
    </location>
</feature>
<gene>
    <name evidence="2" type="ORF">B2J93_8210</name>
</gene>
<dbReference type="PANTHER" id="PTHR31644:SF1">
    <property type="entry name" value="ZN(II)2CYS6 TRANSCRIPTION FACTOR (EUROFUNG)"/>
    <property type="match status" value="1"/>
</dbReference>
<evidence type="ECO:0008006" key="4">
    <source>
        <dbReference type="Google" id="ProtNLM"/>
    </source>
</evidence>
<comment type="caution">
    <text evidence="2">The sequence shown here is derived from an EMBL/GenBank/DDBJ whole genome shotgun (WGS) entry which is preliminary data.</text>
</comment>
<dbReference type="GO" id="GO:0000981">
    <property type="term" value="F:DNA-binding transcription factor activity, RNA polymerase II-specific"/>
    <property type="evidence" value="ECO:0007669"/>
    <property type="project" value="TreeGrafter"/>
</dbReference>
<dbReference type="Proteomes" id="UP000242519">
    <property type="component" value="Unassembled WGS sequence"/>
</dbReference>
<protein>
    <recommendedName>
        <fullName evidence="4">Transcription factor domain-containing protein</fullName>
    </recommendedName>
</protein>